<feature type="transmembrane region" description="Helical" evidence="8">
    <location>
        <begin position="198"/>
        <end position="222"/>
    </location>
</feature>
<dbReference type="InParanoid" id="E4ZTJ7"/>
<dbReference type="InterPro" id="IPR003439">
    <property type="entry name" value="ABC_transporter-like_ATP-bd"/>
</dbReference>
<dbReference type="EMBL" id="FP929125">
    <property type="protein sequence ID" value="CBX94853.1"/>
    <property type="molecule type" value="Genomic_DNA"/>
</dbReference>
<dbReference type="Pfam" id="PF00664">
    <property type="entry name" value="ABC_membrane"/>
    <property type="match status" value="2"/>
</dbReference>
<dbReference type="PANTHER" id="PTHR43394:SF15">
    <property type="entry name" value="ALPHA-FACTOR-TRANSPORTING ATPASE"/>
    <property type="match status" value="1"/>
</dbReference>
<evidence type="ECO:0000256" key="3">
    <source>
        <dbReference type="ARBA" id="ARBA00022741"/>
    </source>
</evidence>
<keyword evidence="6 8" id="KW-0472">Membrane</keyword>
<dbReference type="InterPro" id="IPR039421">
    <property type="entry name" value="Type_1_exporter"/>
</dbReference>
<dbReference type="HOGENOM" id="CLU_000604_17_2_1"/>
<feature type="transmembrane region" description="Helical" evidence="8">
    <location>
        <begin position="424"/>
        <end position="443"/>
    </location>
</feature>
<dbReference type="GO" id="GO:0016887">
    <property type="term" value="F:ATP hydrolysis activity"/>
    <property type="evidence" value="ECO:0007669"/>
    <property type="project" value="InterPro"/>
</dbReference>
<dbReference type="SUPFAM" id="SSF90123">
    <property type="entry name" value="ABC transporter transmembrane region"/>
    <property type="match status" value="2"/>
</dbReference>
<dbReference type="CDD" id="cd18578">
    <property type="entry name" value="ABC_6TM_Pgp_ABCB1_D2_like"/>
    <property type="match status" value="1"/>
</dbReference>
<evidence type="ECO:0000256" key="4">
    <source>
        <dbReference type="ARBA" id="ARBA00022840"/>
    </source>
</evidence>
<keyword evidence="5 8" id="KW-1133">Transmembrane helix</keyword>
<dbReference type="PANTHER" id="PTHR43394">
    <property type="entry name" value="ATP-DEPENDENT PERMEASE MDL1, MITOCHONDRIAL"/>
    <property type="match status" value="1"/>
</dbReference>
<dbReference type="PROSITE" id="PS50893">
    <property type="entry name" value="ABC_TRANSPORTER_2"/>
    <property type="match status" value="2"/>
</dbReference>
<keyword evidence="2 8" id="KW-0812">Transmembrane</keyword>
<feature type="transmembrane region" description="Helical" evidence="8">
    <location>
        <begin position="1071"/>
        <end position="1091"/>
    </location>
</feature>
<dbReference type="GO" id="GO:0015421">
    <property type="term" value="F:ABC-type oligopeptide transporter activity"/>
    <property type="evidence" value="ECO:0007669"/>
    <property type="project" value="TreeGrafter"/>
</dbReference>
<dbReference type="OMA" id="TFWACLT"/>
<feature type="transmembrane region" description="Helical" evidence="8">
    <location>
        <begin position="152"/>
        <end position="177"/>
    </location>
</feature>
<proteinExistence type="predicted"/>
<feature type="domain" description="ABC transmembrane type-1" evidence="10">
    <location>
        <begin position="154"/>
        <end position="446"/>
    </location>
</feature>
<reference evidence="12" key="1">
    <citation type="journal article" date="2011" name="Nat. Commun.">
        <title>Effector diversification within compartments of the Leptosphaeria maculans genome affected by Repeat-Induced Point mutations.</title>
        <authorList>
            <person name="Rouxel T."/>
            <person name="Grandaubert J."/>
            <person name="Hane J.K."/>
            <person name="Hoede C."/>
            <person name="van de Wouw A.P."/>
            <person name="Couloux A."/>
            <person name="Dominguez V."/>
            <person name="Anthouard V."/>
            <person name="Bally P."/>
            <person name="Bourras S."/>
            <person name="Cozijnsen A.J."/>
            <person name="Ciuffetti L.M."/>
            <person name="Degrave A."/>
            <person name="Dilmaghani A."/>
            <person name="Duret L."/>
            <person name="Fudal I."/>
            <person name="Goodwin S.B."/>
            <person name="Gout L."/>
            <person name="Glaser N."/>
            <person name="Linglin J."/>
            <person name="Kema G.H.J."/>
            <person name="Lapalu N."/>
            <person name="Lawrence C.B."/>
            <person name="May K."/>
            <person name="Meyer M."/>
            <person name="Ollivier B."/>
            <person name="Poulain J."/>
            <person name="Schoch C.L."/>
            <person name="Simon A."/>
            <person name="Spatafora J.W."/>
            <person name="Stachowiak A."/>
            <person name="Turgeon B.G."/>
            <person name="Tyler B.M."/>
            <person name="Vincent D."/>
            <person name="Weissenbach J."/>
            <person name="Amselem J."/>
            <person name="Quesneville H."/>
            <person name="Oliver R.P."/>
            <person name="Wincker P."/>
            <person name="Balesdent M.-H."/>
            <person name="Howlett B.J."/>
        </authorList>
    </citation>
    <scope>NUCLEOTIDE SEQUENCE [LARGE SCALE GENOMIC DNA]</scope>
    <source>
        <strain evidence="12">JN3 / isolate v23.1.3 / race Av1-4-5-6-7-8</strain>
    </source>
</reference>
<dbReference type="CDD" id="cd18577">
    <property type="entry name" value="ABC_6TM_Pgp_ABCB1_D1_like"/>
    <property type="match status" value="1"/>
</dbReference>
<dbReference type="PROSITE" id="PS50929">
    <property type="entry name" value="ABC_TM1F"/>
    <property type="match status" value="2"/>
</dbReference>
<dbReference type="GO" id="GO:0090374">
    <property type="term" value="P:oligopeptide export from mitochondrion"/>
    <property type="evidence" value="ECO:0007669"/>
    <property type="project" value="TreeGrafter"/>
</dbReference>
<evidence type="ECO:0000313" key="11">
    <source>
        <dbReference type="EMBL" id="CBX94853.1"/>
    </source>
</evidence>
<feature type="domain" description="ABC transporter" evidence="9">
    <location>
        <begin position="1272"/>
        <end position="1575"/>
    </location>
</feature>
<dbReference type="FunCoup" id="E4ZTJ7">
    <property type="interactions" value="704"/>
</dbReference>
<keyword evidence="12" id="KW-1185">Reference proteome</keyword>
<feature type="transmembrane region" description="Helical" evidence="8">
    <location>
        <begin position="386"/>
        <end position="404"/>
    </location>
</feature>
<dbReference type="FunFam" id="3.40.50.300:FF:001471">
    <property type="entry name" value="P-loop containing nucleoside triphosphate hydrolase protein"/>
    <property type="match status" value="1"/>
</dbReference>
<dbReference type="SMART" id="SM00382">
    <property type="entry name" value="AAA"/>
    <property type="match status" value="2"/>
</dbReference>
<dbReference type="OrthoDB" id="6500128at2759"/>
<sequence>MPAFICCVEFCATPTGCKGMACTRLLYSVIFQFNSTAKYRGSEQRRPNKVSEENHFSTQLIVLAWQTETKANLEIVTFTSYVGLLVRSYFVRAFLLLHRCSQPAINMASSPSAKETDGPEKTISQVDEDSDYVLKIGWKALFSFTTHKHVPVLLGALLGAFIAALTMPIFAIVYGLIFGKYTEYGAGQISGSEMMSSITKYCIILTGLATLNWIANSFYFFFFLTFGEMQARSARNRIFEALIEKDMAWYDTREAGVAAFLPAIQMHIRDLQLSVSAPFGEGIQCLVQSLAALGVAFYYSWNLTLIIMCTIPLVYLFQVFIGNRLSGRVHEQAEQLQHALKYLTNAIQSIETVKCFNGEAYELKIFTKIASLAASLYYRVANYRSLQIGLMQFFTLSVFVQGFWYGSHLVEKGDSTAAKVLTTFWAALMAIEGITGFLPQFIVMQKGKIAGARLRLLMKQISVGNQRQELQGRLKPVKCLGDIEFRQVTFSYPTRTEEIAVRDVSLFFPAGETTFVIGKSGSGKSTLGQLLIRFYQPCSGSVLLDGVKLDALDIHWLREKVTLVEQHSVLFNDSIRTNIALGNLGKIINLHEVHQAIKFAMLDSVVCDLPEGLDTHLGMKGSALSGGQKQRMALARARVRDTPVLILDESTSALDYVTRASILEAIRKWRKGKTTIVITHDITQIESDDFVYLIDSAQVVQEGYRKDLEARPGAFQSFLETHDEREGEEEIEEDFNSEDEDYVDDIMGLYTDSWAAEISPPTRRPMSAFLFGESLLQPFLGHNRESDIENGMTGLEKRVTQVESAQNSHPPTRDSMAQFPTGLKPPPGVPSSAPGGLMPRRHGSRPASVGSQNASVMRRVSMNRPWTASDDLTSRPVSRYSAYPRPLTIYEAHSIRLDKPPKLYTKNPKTLLKSHLARRKGATQNSVATESLSIMEIFQSVWPALDWRPRILLLGAFFCAVLHAAAVPLFSWVFAQLLSTFYEPGNTTNTALKWALVILGIAFVDGIASYLLFFLSDSVAQSWALALKTEAMKRILMQPREFFDREENSISRIAETLDHFAEEARNLPGRFACIFAVIFIMIAISIIWSLVTSWKLALVALSMAPILYGITQGYNAISSRWERFSSDADERVGAVLHETFVNIRTVRCLVLESHFRKKYTDATTAAINIGIKRAIYSGSVFGLNFAGVIFVAILLFWYGGLLISRDEYSVKSIIETFLVLMLSVNHVNFMAHYMTQVNMSRDAGSRLLRLARLPTTSHELSGTTKISTAGDISFRNVNFTYPTRKDVQVLHNVSFDITHGTCTAIVGSSGSGKSTIAALLLKLYQADSTSLPPLNHHYTTIDAQQSSLLISNIEIKTLNITSLRARMAIVSQSPVLFPASIAANITYGLSPSSPLTSLDSIRAAAQASGVAEFIESLPQGYDTVIGDGGTGLSGGQAQRLAIARALVRKPDVLILDEATSALDVASAGIVRDSILALVRKGKDGAAVNKDGEFSPRSRTGGFWGDKEWEVGRGMVGSEMDEARGRKMTVIIITHAREMMAIAEHIVMLDKGRVVEQGSFKELKRKKGGAFGRLLRGEANEL</sequence>
<feature type="transmembrane region" description="Helical" evidence="8">
    <location>
        <begin position="1180"/>
        <end position="1200"/>
    </location>
</feature>
<dbReference type="InterPro" id="IPR011527">
    <property type="entry name" value="ABC1_TM_dom"/>
</dbReference>
<dbReference type="STRING" id="985895.E4ZTJ7"/>
<accession>E4ZTJ7</accession>
<protein>
    <submittedName>
        <fullName evidence="11">Similar to multidrug resistance protein 2</fullName>
    </submittedName>
</protein>
<feature type="transmembrane region" description="Helical" evidence="8">
    <location>
        <begin position="1097"/>
        <end position="1117"/>
    </location>
</feature>
<organism evidence="12">
    <name type="scientific">Leptosphaeria maculans (strain JN3 / isolate v23.1.3 / race Av1-4-5-6-7-8)</name>
    <name type="common">Blackleg fungus</name>
    <name type="synonym">Phoma lingam</name>
    <dbReference type="NCBI Taxonomy" id="985895"/>
    <lineage>
        <taxon>Eukaryota</taxon>
        <taxon>Fungi</taxon>
        <taxon>Dikarya</taxon>
        <taxon>Ascomycota</taxon>
        <taxon>Pezizomycotina</taxon>
        <taxon>Dothideomycetes</taxon>
        <taxon>Pleosporomycetidae</taxon>
        <taxon>Pleosporales</taxon>
        <taxon>Pleosporineae</taxon>
        <taxon>Leptosphaeriaceae</taxon>
        <taxon>Plenodomus</taxon>
        <taxon>Plenodomus lingam/Leptosphaeria maculans species complex</taxon>
    </lineage>
</organism>
<dbReference type="Pfam" id="PF00005">
    <property type="entry name" value="ABC_tran"/>
    <property type="match status" value="2"/>
</dbReference>
<evidence type="ECO:0000259" key="10">
    <source>
        <dbReference type="PROSITE" id="PS50929"/>
    </source>
</evidence>
<evidence type="ECO:0000256" key="5">
    <source>
        <dbReference type="ARBA" id="ARBA00022989"/>
    </source>
</evidence>
<dbReference type="InterPro" id="IPR027417">
    <property type="entry name" value="P-loop_NTPase"/>
</dbReference>
<dbReference type="Proteomes" id="UP000002668">
    <property type="component" value="Genome"/>
</dbReference>
<name>E4ZTJ7_LEPMJ</name>
<evidence type="ECO:0000256" key="1">
    <source>
        <dbReference type="ARBA" id="ARBA00004141"/>
    </source>
</evidence>
<evidence type="ECO:0000256" key="7">
    <source>
        <dbReference type="SAM" id="MobiDB-lite"/>
    </source>
</evidence>
<evidence type="ECO:0000259" key="9">
    <source>
        <dbReference type="PROSITE" id="PS50893"/>
    </source>
</evidence>
<comment type="subcellular location">
    <subcellularLocation>
        <location evidence="1">Membrane</location>
        <topology evidence="1">Multi-pass membrane protein</topology>
    </subcellularLocation>
</comment>
<dbReference type="InterPro" id="IPR017871">
    <property type="entry name" value="ABC_transporter-like_CS"/>
</dbReference>
<dbReference type="PROSITE" id="PS00211">
    <property type="entry name" value="ABC_TRANSPORTER_1"/>
    <property type="match status" value="1"/>
</dbReference>
<evidence type="ECO:0000313" key="12">
    <source>
        <dbReference type="Proteomes" id="UP000002668"/>
    </source>
</evidence>
<dbReference type="InterPro" id="IPR003593">
    <property type="entry name" value="AAA+_ATPase"/>
</dbReference>
<dbReference type="eggNOG" id="KOG0055">
    <property type="taxonomic scope" value="Eukaryota"/>
</dbReference>
<feature type="region of interest" description="Disordered" evidence="7">
    <location>
        <begin position="802"/>
        <end position="853"/>
    </location>
</feature>
<dbReference type="GO" id="GO:0005524">
    <property type="term" value="F:ATP binding"/>
    <property type="evidence" value="ECO:0007669"/>
    <property type="project" value="UniProtKB-KW"/>
</dbReference>
<evidence type="ECO:0000256" key="6">
    <source>
        <dbReference type="ARBA" id="ARBA00023136"/>
    </source>
</evidence>
<keyword evidence="4" id="KW-0067">ATP-binding</keyword>
<dbReference type="Gene3D" id="3.40.50.300">
    <property type="entry name" value="P-loop containing nucleotide triphosphate hydrolases"/>
    <property type="match status" value="2"/>
</dbReference>
<feature type="domain" description="ABC transporter" evidence="9">
    <location>
        <begin position="483"/>
        <end position="721"/>
    </location>
</feature>
<feature type="domain" description="ABC transmembrane type-1" evidence="10">
    <location>
        <begin position="954"/>
        <end position="1239"/>
    </location>
</feature>
<evidence type="ECO:0000256" key="2">
    <source>
        <dbReference type="ARBA" id="ARBA00022692"/>
    </source>
</evidence>
<evidence type="ECO:0000256" key="8">
    <source>
        <dbReference type="SAM" id="Phobius"/>
    </source>
</evidence>
<feature type="transmembrane region" description="Helical" evidence="8">
    <location>
        <begin position="951"/>
        <end position="974"/>
    </location>
</feature>
<keyword evidence="3" id="KW-0547">Nucleotide-binding</keyword>
<gene>
    <name evidence="11" type="ORF">LEMA_P118560.1</name>
</gene>
<dbReference type="InterPro" id="IPR036640">
    <property type="entry name" value="ABC1_TM_sf"/>
</dbReference>
<dbReference type="SUPFAM" id="SSF52540">
    <property type="entry name" value="P-loop containing nucleoside triphosphate hydrolases"/>
    <property type="match status" value="3"/>
</dbReference>
<feature type="transmembrane region" description="Helical" evidence="8">
    <location>
        <begin position="299"/>
        <end position="321"/>
    </location>
</feature>
<dbReference type="GO" id="GO:0005743">
    <property type="term" value="C:mitochondrial inner membrane"/>
    <property type="evidence" value="ECO:0007669"/>
    <property type="project" value="TreeGrafter"/>
</dbReference>
<feature type="transmembrane region" description="Helical" evidence="8">
    <location>
        <begin position="994"/>
        <end position="1015"/>
    </location>
</feature>
<dbReference type="VEuPathDB" id="FungiDB:LEMA_P118560.1"/>
<dbReference type="Gene3D" id="1.20.1560.10">
    <property type="entry name" value="ABC transporter type 1, transmembrane domain"/>
    <property type="match status" value="2"/>
</dbReference>